<reference evidence="2 3" key="1">
    <citation type="submission" date="2019-03" db="EMBL/GenBank/DDBJ databases">
        <title>Ramlibacter rhizophilus CCTCC AB2015357, whole genome shotgun sequence.</title>
        <authorList>
            <person name="Zhang X."/>
            <person name="Feng G."/>
            <person name="Zhu H."/>
        </authorList>
    </citation>
    <scope>NUCLEOTIDE SEQUENCE [LARGE SCALE GENOMIC DNA]</scope>
    <source>
        <strain evidence="2 3">CCTCC AB2015357</strain>
    </source>
</reference>
<dbReference type="GO" id="GO:0016787">
    <property type="term" value="F:hydrolase activity"/>
    <property type="evidence" value="ECO:0007669"/>
    <property type="project" value="UniProtKB-KW"/>
</dbReference>
<keyword evidence="2" id="KW-0378">Hydrolase</keyword>
<evidence type="ECO:0000259" key="1">
    <source>
        <dbReference type="Pfam" id="PF12697"/>
    </source>
</evidence>
<dbReference type="Proteomes" id="UP000297564">
    <property type="component" value="Unassembled WGS sequence"/>
</dbReference>
<dbReference type="Pfam" id="PF12697">
    <property type="entry name" value="Abhydrolase_6"/>
    <property type="match status" value="1"/>
</dbReference>
<gene>
    <name evidence="2" type="ORF">EZ242_02705</name>
</gene>
<keyword evidence="3" id="KW-1185">Reference proteome</keyword>
<proteinExistence type="predicted"/>
<dbReference type="InterPro" id="IPR029058">
    <property type="entry name" value="AB_hydrolase_fold"/>
</dbReference>
<comment type="caution">
    <text evidence="2">The sequence shown here is derived from an EMBL/GenBank/DDBJ whole genome shotgun (WGS) entry which is preliminary data.</text>
</comment>
<protein>
    <submittedName>
        <fullName evidence="2">Alpha/beta fold hydrolase</fullName>
    </submittedName>
</protein>
<evidence type="ECO:0000313" key="2">
    <source>
        <dbReference type="EMBL" id="TFZ04676.1"/>
    </source>
</evidence>
<evidence type="ECO:0000313" key="3">
    <source>
        <dbReference type="Proteomes" id="UP000297564"/>
    </source>
</evidence>
<name>A0A4Z0BZF2_9BURK</name>
<accession>A0A4Z0BZF2</accession>
<organism evidence="2 3">
    <name type="scientific">Ramlibacter rhizophilus</name>
    <dbReference type="NCBI Taxonomy" id="1781167"/>
    <lineage>
        <taxon>Bacteria</taxon>
        <taxon>Pseudomonadati</taxon>
        <taxon>Pseudomonadota</taxon>
        <taxon>Betaproteobacteria</taxon>
        <taxon>Burkholderiales</taxon>
        <taxon>Comamonadaceae</taxon>
        <taxon>Ramlibacter</taxon>
    </lineage>
</organism>
<feature type="domain" description="AB hydrolase-1" evidence="1">
    <location>
        <begin position="52"/>
        <end position="289"/>
    </location>
</feature>
<dbReference type="OrthoDB" id="5672220at2"/>
<dbReference type="EMBL" id="SMLL01000001">
    <property type="protein sequence ID" value="TFZ04676.1"/>
    <property type="molecule type" value="Genomic_DNA"/>
</dbReference>
<dbReference type="Gene3D" id="3.40.50.1820">
    <property type="entry name" value="alpha/beta hydrolase"/>
    <property type="match status" value="1"/>
</dbReference>
<dbReference type="SUPFAM" id="SSF53474">
    <property type="entry name" value="alpha/beta-Hydrolases"/>
    <property type="match status" value="1"/>
</dbReference>
<sequence length="298" mass="33468">MTWPAGPRWSRPRTSRRTDAVQVEIHTLLTEDAVTLQLAWLPPRDPQAPVLLATHGVGNSFTLSGLWGALQRVAARGWGVAMINNRGHDWVAMNPGDRRWVGAAYETIEDCVLDFQAGQRWLRERGHRRIVIAGHSLGGLKAAYTQAHAPADEVVALAMFSSPRLPDEKVWDWPAHQRLLARCQEMVAQGRGEELMHVDMPTNTPAMKGLMCFRTYINKYGPDAATTALRYADRIRVPVFLLAGDHEKPQLSFSIDFERALSNAPSVRRVMVEDCDHIYTDRHQQVADAAHEWLLTLG</sequence>
<dbReference type="AlphaFoldDB" id="A0A4Z0BZF2"/>
<dbReference type="InterPro" id="IPR000073">
    <property type="entry name" value="AB_hydrolase_1"/>
</dbReference>